<name>A0A347ZW75_9CHLR</name>
<dbReference type="PANTHER" id="PTHR46847:SF1">
    <property type="entry name" value="D-ALLOSE-BINDING PERIPLASMIC PROTEIN-RELATED"/>
    <property type="match status" value="1"/>
</dbReference>
<dbReference type="Gene3D" id="3.40.50.2300">
    <property type="match status" value="2"/>
</dbReference>
<evidence type="ECO:0000256" key="2">
    <source>
        <dbReference type="ARBA" id="ARBA00007639"/>
    </source>
</evidence>
<evidence type="ECO:0000259" key="5">
    <source>
        <dbReference type="Pfam" id="PF13407"/>
    </source>
</evidence>
<dbReference type="PROSITE" id="PS51257">
    <property type="entry name" value="PROKAR_LIPOPROTEIN"/>
    <property type="match status" value="1"/>
</dbReference>
<dbReference type="Proteomes" id="UP000256388">
    <property type="component" value="Unassembled WGS sequence"/>
</dbReference>
<dbReference type="InterPro" id="IPR025997">
    <property type="entry name" value="SBP_2_dom"/>
</dbReference>
<dbReference type="SUPFAM" id="SSF53822">
    <property type="entry name" value="Periplasmic binding protein-like I"/>
    <property type="match status" value="1"/>
</dbReference>
<evidence type="ECO:0000313" key="7">
    <source>
        <dbReference type="Proteomes" id="UP000256388"/>
    </source>
</evidence>
<keyword evidence="7" id="KW-1185">Reference proteome</keyword>
<proteinExistence type="inferred from homology"/>
<evidence type="ECO:0000256" key="1">
    <source>
        <dbReference type="ARBA" id="ARBA00004196"/>
    </source>
</evidence>
<dbReference type="AlphaFoldDB" id="A0A347ZW75"/>
<organism evidence="6 7">
    <name type="scientific">Pelolinea submarina</name>
    <dbReference type="NCBI Taxonomy" id="913107"/>
    <lineage>
        <taxon>Bacteria</taxon>
        <taxon>Bacillati</taxon>
        <taxon>Chloroflexota</taxon>
        <taxon>Anaerolineae</taxon>
        <taxon>Anaerolineales</taxon>
        <taxon>Anaerolineaceae</taxon>
        <taxon>Pelolinea</taxon>
    </lineage>
</organism>
<evidence type="ECO:0000256" key="3">
    <source>
        <dbReference type="ARBA" id="ARBA00022729"/>
    </source>
</evidence>
<dbReference type="GO" id="GO:0030246">
    <property type="term" value="F:carbohydrate binding"/>
    <property type="evidence" value="ECO:0007669"/>
    <property type="project" value="UniProtKB-ARBA"/>
</dbReference>
<dbReference type="InterPro" id="IPR028082">
    <property type="entry name" value="Peripla_BP_I"/>
</dbReference>
<dbReference type="PANTHER" id="PTHR46847">
    <property type="entry name" value="D-ALLOSE-BINDING PERIPLASMIC PROTEIN-RELATED"/>
    <property type="match status" value="1"/>
</dbReference>
<comment type="similarity">
    <text evidence="2">Belongs to the bacterial solute-binding protein 2 family.</text>
</comment>
<dbReference type="EMBL" id="QUMS01000003">
    <property type="protein sequence ID" value="REG07253.1"/>
    <property type="molecule type" value="Genomic_DNA"/>
</dbReference>
<evidence type="ECO:0000256" key="4">
    <source>
        <dbReference type="SAM" id="SignalP"/>
    </source>
</evidence>
<sequence length="325" mass="34179">MYKKYYLLVALMLVSAIVLGACASASAEEPAAAAAEGKHLTIAYSAPNAGWPYIAAWIGAFEAAAAEDPDVDVVVLSAEGDVAQQAADFDTLIAQGVDVILVCSLDGDAIVPSLKAASEAGIPVLAVSNEPSEDGQQYIVGYSGPDDYVQGKIAADLMAKALDNKGNIVIIEGTPGQSTTNLRNQGFMDQMEEKGYDFTILAQQTANWDPVQAKAVMEDFITAYGDQIDGVFSQDDNTAAAAGEVVRDAGLKMAIVGTGGSKNGTQAIRDGLIYGTMDQSPTTDAEQALKFAKMIANGEELPERRNIIPMPEITAENADQFPGEW</sequence>
<keyword evidence="3 4" id="KW-0732">Signal</keyword>
<dbReference type="RefSeq" id="WP_116225723.1">
    <property type="nucleotide sequence ID" value="NZ_AP018437.1"/>
</dbReference>
<reference evidence="6 7" key="1">
    <citation type="submission" date="2018-08" db="EMBL/GenBank/DDBJ databases">
        <title>Genomic Encyclopedia of Type Strains, Phase IV (KMG-IV): sequencing the most valuable type-strain genomes for metagenomic binning, comparative biology and taxonomic classification.</title>
        <authorList>
            <person name="Goeker M."/>
        </authorList>
    </citation>
    <scope>NUCLEOTIDE SEQUENCE [LARGE SCALE GENOMIC DNA]</scope>
    <source>
        <strain evidence="6 7">DSM 23923</strain>
    </source>
</reference>
<accession>A0A347ZW75</accession>
<gene>
    <name evidence="6" type="ORF">DFR64_2458</name>
</gene>
<dbReference type="OrthoDB" id="569491at2"/>
<feature type="signal peptide" evidence="4">
    <location>
        <begin position="1"/>
        <end position="20"/>
    </location>
</feature>
<dbReference type="CDD" id="cd01536">
    <property type="entry name" value="PBP1_ABC_sugar_binding-like"/>
    <property type="match status" value="1"/>
</dbReference>
<protein>
    <submittedName>
        <fullName evidence="6">Monosaccharide ABC transporter substrate-binding protein (CUT2 family)</fullName>
    </submittedName>
</protein>
<dbReference type="GO" id="GO:0030313">
    <property type="term" value="C:cell envelope"/>
    <property type="evidence" value="ECO:0007669"/>
    <property type="project" value="UniProtKB-SubCell"/>
</dbReference>
<dbReference type="Pfam" id="PF13407">
    <property type="entry name" value="Peripla_BP_4"/>
    <property type="match status" value="1"/>
</dbReference>
<comment type="subcellular location">
    <subcellularLocation>
        <location evidence="1">Cell envelope</location>
    </subcellularLocation>
</comment>
<feature type="chain" id="PRO_5030063676" evidence="4">
    <location>
        <begin position="21"/>
        <end position="325"/>
    </location>
</feature>
<evidence type="ECO:0000313" key="6">
    <source>
        <dbReference type="EMBL" id="REG07253.1"/>
    </source>
</evidence>
<comment type="caution">
    <text evidence="6">The sequence shown here is derived from an EMBL/GenBank/DDBJ whole genome shotgun (WGS) entry which is preliminary data.</text>
</comment>
<feature type="domain" description="Periplasmic binding protein" evidence="5">
    <location>
        <begin position="42"/>
        <end position="300"/>
    </location>
</feature>